<keyword evidence="2" id="KW-1185">Reference proteome</keyword>
<evidence type="ECO:0000313" key="2">
    <source>
        <dbReference type="Proteomes" id="UP000616151"/>
    </source>
</evidence>
<protein>
    <submittedName>
        <fullName evidence="1">Preprotein translocase subunit SecG</fullName>
    </submittedName>
</protein>
<dbReference type="EMBL" id="JAENHL010000006">
    <property type="protein sequence ID" value="MBK1866485.1"/>
    <property type="molecule type" value="Genomic_DNA"/>
</dbReference>
<dbReference type="Proteomes" id="UP000616151">
    <property type="component" value="Unassembled WGS sequence"/>
</dbReference>
<reference evidence="1" key="1">
    <citation type="submission" date="2021-01" db="EMBL/GenBank/DDBJ databases">
        <authorList>
            <person name="Sun Q."/>
        </authorList>
    </citation>
    <scope>NUCLEOTIDE SEQUENCE</scope>
    <source>
        <strain evidence="1">YIM B02566</strain>
    </source>
</reference>
<sequence>MQTVLLVAHLIIALALIAVVLLQRSEGGALGIGGGGGGSLFSARGVGNTLTRTTAILAVAFFITSIGLTLLSRHTGGGSLFNNPTTQQNQTAPGDSGLPQLPPAGQNQNQQGGGTGGGGTGQPQVPVSQ</sequence>
<evidence type="ECO:0000313" key="1">
    <source>
        <dbReference type="EMBL" id="MBK1866485.1"/>
    </source>
</evidence>
<name>A0ACC5R1H3_9HYPH</name>
<comment type="caution">
    <text evidence="1">The sequence shown here is derived from an EMBL/GenBank/DDBJ whole genome shotgun (WGS) entry which is preliminary data.</text>
</comment>
<gene>
    <name evidence="1" type="primary">secG</name>
    <name evidence="1" type="ORF">JHL16_08995</name>
</gene>
<accession>A0ACC5R1H3</accession>
<organism evidence="1 2">
    <name type="scientific">Taklimakanibacter albus</name>
    <dbReference type="NCBI Taxonomy" id="2800327"/>
    <lineage>
        <taxon>Bacteria</taxon>
        <taxon>Pseudomonadati</taxon>
        <taxon>Pseudomonadota</taxon>
        <taxon>Alphaproteobacteria</taxon>
        <taxon>Hyphomicrobiales</taxon>
        <taxon>Aestuariivirgaceae</taxon>
        <taxon>Taklimakanibacter</taxon>
    </lineage>
</organism>
<proteinExistence type="predicted"/>